<dbReference type="EMBL" id="JR040257">
    <property type="protein sequence ID" value="AEY59053.1"/>
    <property type="molecule type" value="mRNA"/>
</dbReference>
<dbReference type="GO" id="GO:0038023">
    <property type="term" value="F:signaling receptor activity"/>
    <property type="evidence" value="ECO:0007669"/>
    <property type="project" value="InterPro"/>
</dbReference>
<evidence type="ECO:0000256" key="13">
    <source>
        <dbReference type="SAM" id="Phobius"/>
    </source>
</evidence>
<dbReference type="GO" id="GO:0009897">
    <property type="term" value="C:external side of plasma membrane"/>
    <property type="evidence" value="ECO:0007669"/>
    <property type="project" value="TreeGrafter"/>
</dbReference>
<dbReference type="InterPro" id="IPR012493">
    <property type="entry name" value="Renin_rcpt"/>
</dbReference>
<keyword evidence="7 14" id="KW-0732">Signal</keyword>
<dbReference type="GO" id="GO:0005789">
    <property type="term" value="C:endoplasmic reticulum membrane"/>
    <property type="evidence" value="ECO:0007669"/>
    <property type="project" value="UniProtKB-SubCell"/>
</dbReference>
<feature type="compositionally biased region" description="Low complexity" evidence="12">
    <location>
        <begin position="333"/>
        <end position="357"/>
    </location>
</feature>
<dbReference type="AlphaFoldDB" id="V9ID68"/>
<feature type="domain" description="Renin receptor N-terminal" evidence="16">
    <location>
        <begin position="18"/>
        <end position="247"/>
    </location>
</feature>
<evidence type="ECO:0000259" key="15">
    <source>
        <dbReference type="Pfam" id="PF07850"/>
    </source>
</evidence>
<evidence type="ECO:0000256" key="10">
    <source>
        <dbReference type="ARBA" id="ARBA00023136"/>
    </source>
</evidence>
<feature type="compositionally biased region" description="Basic and acidic residues" evidence="12">
    <location>
        <begin position="308"/>
        <end position="326"/>
    </location>
</feature>
<gene>
    <name evidence="17" type="ORF">ACCB01718.1</name>
</gene>
<keyword evidence="4" id="KW-1003">Cell membrane</keyword>
<evidence type="ECO:0000313" key="17">
    <source>
        <dbReference type="EMBL" id="AEY59053.1"/>
    </source>
</evidence>
<dbReference type="Pfam" id="PF07850">
    <property type="entry name" value="Renin_r"/>
    <property type="match status" value="1"/>
</dbReference>
<evidence type="ECO:0000256" key="8">
    <source>
        <dbReference type="ARBA" id="ARBA00022824"/>
    </source>
</evidence>
<keyword evidence="8" id="KW-0256">Endoplasmic reticulum</keyword>
<reference evidence="17" key="1">
    <citation type="submission" date="2011-11" db="EMBL/GenBank/DDBJ databases">
        <title>Decoding the brain transcriptome of the Eastern honeybee (Apis cerana) based on pyrosequencing.</title>
        <authorList>
            <person name="Sun L."/>
            <person name="Zheng H."/>
            <person name="Wang Y."/>
            <person name="Xie X."/>
            <person name="Zhu Y."/>
            <person name="Gu W."/>
            <person name="Wang S."/>
        </authorList>
    </citation>
    <scope>NUCLEOTIDE SEQUENCE</scope>
    <source>
        <tissue evidence="17">Brain</tissue>
    </source>
</reference>
<sequence>MLKLFLCFITALVTVTASGDFVVLHSPNSVLFNGNEEVEQSLLKEVLAAALGFTVKLRGIWNGISITDPFRLPEAVVVVAIEGVDSLDIPKGKRFPLNVNEVEETTWQALRERLEERDNDNTLVRISLGDGLDALGQSALGELKPTPIDETSLRALSLSKEEDKKFLEEVQLLHAIAKKAPSAIKPDSKSDIYWLVISGLRPIFDAYGSNSTTSREALSLLNNALNVIHDAFIQAYDGQVLIVAFTNDASKVHHIRSVTLERQKRDTSDTANKTKNIESILEDKWVHNSTKFNNNNNNNYNNNNYNAKKQDEQPENRKIEAEEDLKTNNTNISSDETNNSTANNDNSDHNGNNENQDLTNKEHKIYSNTQNIGQVYNLSKKYSEDYPVIFNIFLWFGVVFVFSLLAICIAISQMDPGRDSIIYRMTSNRMKKDN</sequence>
<evidence type="ECO:0000256" key="14">
    <source>
        <dbReference type="SAM" id="SignalP"/>
    </source>
</evidence>
<evidence type="ECO:0000256" key="7">
    <source>
        <dbReference type="ARBA" id="ARBA00022729"/>
    </source>
</evidence>
<protein>
    <submittedName>
        <fullName evidence="17">Renin receptor</fullName>
    </submittedName>
</protein>
<feature type="chain" id="PRO_5004777545" evidence="14">
    <location>
        <begin position="20"/>
        <end position="434"/>
    </location>
</feature>
<organism evidence="17">
    <name type="scientific">Apis cerana</name>
    <name type="common">Indian honeybee</name>
    <dbReference type="NCBI Taxonomy" id="7461"/>
    <lineage>
        <taxon>Eukaryota</taxon>
        <taxon>Metazoa</taxon>
        <taxon>Ecdysozoa</taxon>
        <taxon>Arthropoda</taxon>
        <taxon>Hexapoda</taxon>
        <taxon>Insecta</taxon>
        <taxon>Pterygota</taxon>
        <taxon>Neoptera</taxon>
        <taxon>Endopterygota</taxon>
        <taxon>Hymenoptera</taxon>
        <taxon>Apocrita</taxon>
        <taxon>Aculeata</taxon>
        <taxon>Apoidea</taxon>
        <taxon>Anthophila</taxon>
        <taxon>Apidae</taxon>
        <taxon>Apis</taxon>
    </lineage>
</organism>
<feature type="region of interest" description="Disordered" evidence="12">
    <location>
        <begin position="288"/>
        <end position="357"/>
    </location>
</feature>
<feature type="signal peptide" evidence="14">
    <location>
        <begin position="1"/>
        <end position="19"/>
    </location>
</feature>
<feature type="compositionally biased region" description="Low complexity" evidence="12">
    <location>
        <begin position="293"/>
        <end position="306"/>
    </location>
</feature>
<dbReference type="InterPro" id="IPR057318">
    <property type="entry name" value="RENR_N"/>
</dbReference>
<keyword evidence="9 13" id="KW-1133">Transmembrane helix</keyword>
<keyword evidence="5" id="KW-0165">Cleavage on pair of basic residues</keyword>
<name>V9ID68_APICE</name>
<evidence type="ECO:0000259" key="16">
    <source>
        <dbReference type="Pfam" id="PF25294"/>
    </source>
</evidence>
<dbReference type="GO" id="GO:0098588">
    <property type="term" value="C:bounding membrane of organelle"/>
    <property type="evidence" value="ECO:0007669"/>
    <property type="project" value="UniProtKB-ARBA"/>
</dbReference>
<proteinExistence type="evidence at transcript level"/>
<evidence type="ECO:0000256" key="12">
    <source>
        <dbReference type="SAM" id="MobiDB-lite"/>
    </source>
</evidence>
<evidence type="ECO:0000256" key="5">
    <source>
        <dbReference type="ARBA" id="ARBA00022685"/>
    </source>
</evidence>
<evidence type="ECO:0000256" key="9">
    <source>
        <dbReference type="ARBA" id="ARBA00022989"/>
    </source>
</evidence>
<dbReference type="Pfam" id="PF25294">
    <property type="entry name" value="RENR_N"/>
    <property type="match status" value="1"/>
</dbReference>
<evidence type="ECO:0000256" key="3">
    <source>
        <dbReference type="ARBA" id="ARBA00004373"/>
    </source>
</evidence>
<dbReference type="PANTHER" id="PTHR13351:SF1">
    <property type="entry name" value="RENIN RECEPTOR"/>
    <property type="match status" value="1"/>
</dbReference>
<feature type="transmembrane region" description="Helical" evidence="13">
    <location>
        <begin position="388"/>
        <end position="411"/>
    </location>
</feature>
<dbReference type="GO" id="GO:0030177">
    <property type="term" value="P:positive regulation of Wnt signaling pathway"/>
    <property type="evidence" value="ECO:0007669"/>
    <property type="project" value="TreeGrafter"/>
</dbReference>
<dbReference type="PANTHER" id="PTHR13351">
    <property type="entry name" value="RENIN RECEPTOR"/>
    <property type="match status" value="1"/>
</dbReference>
<evidence type="ECO:0000256" key="2">
    <source>
        <dbReference type="ARBA" id="ARBA00004251"/>
    </source>
</evidence>
<keyword evidence="10 13" id="KW-0472">Membrane</keyword>
<dbReference type="InterPro" id="IPR056780">
    <property type="entry name" value="Renin_r_C"/>
</dbReference>
<comment type="subcellular location">
    <subcellularLocation>
        <location evidence="2">Cell membrane</location>
        <topology evidence="2">Single-pass type I membrane protein</topology>
    </subcellularLocation>
    <subcellularLocation>
        <location evidence="1">Endoplasmic reticulum membrane</location>
        <topology evidence="1">Single-pass type I membrane protein</topology>
    </subcellularLocation>
    <subcellularLocation>
        <location evidence="3">Vesicle</location>
    </subcellularLocation>
</comment>
<evidence type="ECO:0000256" key="11">
    <source>
        <dbReference type="ARBA" id="ARBA00023170"/>
    </source>
</evidence>
<keyword evidence="6 13" id="KW-0812">Transmembrane</keyword>
<evidence type="ECO:0000256" key="4">
    <source>
        <dbReference type="ARBA" id="ARBA00022475"/>
    </source>
</evidence>
<evidence type="ECO:0000256" key="1">
    <source>
        <dbReference type="ARBA" id="ARBA00004115"/>
    </source>
</evidence>
<keyword evidence="11 17" id="KW-0675">Receptor</keyword>
<evidence type="ECO:0000256" key="6">
    <source>
        <dbReference type="ARBA" id="ARBA00022692"/>
    </source>
</evidence>
<dbReference type="GO" id="GO:0031982">
    <property type="term" value="C:vesicle"/>
    <property type="evidence" value="ECO:0007669"/>
    <property type="project" value="UniProtKB-SubCell"/>
</dbReference>
<feature type="domain" description="Renin receptor-like C-terminal transmembrane spanning segment" evidence="15">
    <location>
        <begin position="362"/>
        <end position="433"/>
    </location>
</feature>
<accession>V9ID68</accession>